<comment type="caution">
    <text evidence="2">The sequence shown here is derived from an EMBL/GenBank/DDBJ whole genome shotgun (WGS) entry which is preliminary data.</text>
</comment>
<comment type="similarity">
    <text evidence="1">Belongs to the actin family.</text>
</comment>
<dbReference type="SMART" id="SM00268">
    <property type="entry name" value="ACTIN"/>
    <property type="match status" value="1"/>
</dbReference>
<dbReference type="OrthoDB" id="5132116at2759"/>
<dbReference type="Proteomes" id="UP000689195">
    <property type="component" value="Unassembled WGS sequence"/>
</dbReference>
<organism evidence="2 3">
    <name type="scientific">Paramecium pentaurelia</name>
    <dbReference type="NCBI Taxonomy" id="43138"/>
    <lineage>
        <taxon>Eukaryota</taxon>
        <taxon>Sar</taxon>
        <taxon>Alveolata</taxon>
        <taxon>Ciliophora</taxon>
        <taxon>Intramacronucleata</taxon>
        <taxon>Oligohymenophorea</taxon>
        <taxon>Peniculida</taxon>
        <taxon>Parameciidae</taxon>
        <taxon>Paramecium</taxon>
    </lineage>
</organism>
<dbReference type="EMBL" id="CAJJDO010000122">
    <property type="protein sequence ID" value="CAD8199723.1"/>
    <property type="molecule type" value="Genomic_DNA"/>
</dbReference>
<accession>A0A8S1XFL0</accession>
<evidence type="ECO:0000313" key="2">
    <source>
        <dbReference type="EMBL" id="CAD8199723.1"/>
    </source>
</evidence>
<reference evidence="2" key="1">
    <citation type="submission" date="2021-01" db="EMBL/GenBank/DDBJ databases">
        <authorList>
            <consortium name="Genoscope - CEA"/>
            <person name="William W."/>
        </authorList>
    </citation>
    <scope>NUCLEOTIDE SEQUENCE</scope>
</reference>
<dbReference type="Pfam" id="PF00022">
    <property type="entry name" value="Actin"/>
    <property type="match status" value="2"/>
</dbReference>
<gene>
    <name evidence="2" type="ORF">PPENT_87.1.T1220116</name>
</gene>
<name>A0A8S1XFL0_9CILI</name>
<proteinExistence type="inferred from homology"/>
<dbReference type="PANTHER" id="PTHR11937">
    <property type="entry name" value="ACTIN"/>
    <property type="match status" value="1"/>
</dbReference>
<evidence type="ECO:0000256" key="1">
    <source>
        <dbReference type="RuleBase" id="RU000487"/>
    </source>
</evidence>
<dbReference type="InterPro" id="IPR004000">
    <property type="entry name" value="Actin"/>
</dbReference>
<evidence type="ECO:0000313" key="3">
    <source>
        <dbReference type="Proteomes" id="UP000689195"/>
    </source>
</evidence>
<keyword evidence="3" id="KW-1185">Reference proteome</keyword>
<sequence length="346" mass="38929">MNSDEILSVVADIGNLYTRVGFTGDDFPRWSTFTKCTETFQFGDEALGVGNTQQILDILQPFNSDLYEQLLSKIYEKLYVQPKDYSLLLANNFQSKQDLQKVIEILFESMEIPNFFTIRNAVLATFSAGRSTALILDIGAYSTTASAVHDGYTLLKTQLQAPIGGEQLNEPFKQYIVGEYNQFKKTCQARDIKQSLLTYETIDTNPQYELPDGKFISIQQSQLLEIADKLFYNNENFKGIQHMLMDIINNSTNDIKQLLSSTVISTGGSSNIPGFLNKLQTTLSALAPPMCKVKLVMYPTNQNRYHSVFIGGSILASLSSFQSLWVAKSEYYESGKFSIIERKCPN</sequence>
<evidence type="ECO:0008006" key="4">
    <source>
        <dbReference type="Google" id="ProtNLM"/>
    </source>
</evidence>
<dbReference type="AlphaFoldDB" id="A0A8S1XFL0"/>
<protein>
    <recommendedName>
        <fullName evidence="4">Actin</fullName>
    </recommendedName>
</protein>